<evidence type="ECO:0000256" key="14">
    <source>
        <dbReference type="ARBA" id="ARBA00023170"/>
    </source>
</evidence>
<dbReference type="GO" id="GO:0005524">
    <property type="term" value="F:ATP binding"/>
    <property type="evidence" value="ECO:0007669"/>
    <property type="project" value="UniProtKB-UniRule"/>
</dbReference>
<proteinExistence type="inferred from homology"/>
<evidence type="ECO:0000256" key="19">
    <source>
        <dbReference type="PROSITE-ProRule" id="PRU00076"/>
    </source>
</evidence>
<dbReference type="SUPFAM" id="SSF51110">
    <property type="entry name" value="alpha-D-mannose-specific plant lectins"/>
    <property type="match status" value="1"/>
</dbReference>
<evidence type="ECO:0000256" key="10">
    <source>
        <dbReference type="ARBA" id="ARBA00022840"/>
    </source>
</evidence>
<evidence type="ECO:0000256" key="13">
    <source>
        <dbReference type="ARBA" id="ARBA00023157"/>
    </source>
</evidence>
<dbReference type="InterPro" id="IPR000719">
    <property type="entry name" value="Prot_kinase_dom"/>
</dbReference>
<dbReference type="GO" id="GO:0030246">
    <property type="term" value="F:carbohydrate binding"/>
    <property type="evidence" value="ECO:0007669"/>
    <property type="project" value="UniProtKB-KW"/>
</dbReference>
<name>A5C0M1_VITVI</name>
<accession>A5C0M1</accession>
<dbReference type="Gene3D" id="1.10.510.10">
    <property type="entry name" value="Transferase(Phosphotransferase) domain 1"/>
    <property type="match status" value="1"/>
</dbReference>
<dbReference type="InterPro" id="IPR001480">
    <property type="entry name" value="Bulb-type_lectin_dom"/>
</dbReference>
<feature type="domain" description="Protein kinase" evidence="22">
    <location>
        <begin position="504"/>
        <end position="786"/>
    </location>
</feature>
<evidence type="ECO:0000313" key="25">
    <source>
        <dbReference type="EMBL" id="CAN77457.1"/>
    </source>
</evidence>
<evidence type="ECO:0000256" key="9">
    <source>
        <dbReference type="ARBA" id="ARBA00022777"/>
    </source>
</evidence>
<evidence type="ECO:0000256" key="1">
    <source>
        <dbReference type="ARBA" id="ARBA00004479"/>
    </source>
</evidence>
<dbReference type="PROSITE" id="PS50927">
    <property type="entry name" value="BULB_LECTIN"/>
    <property type="match status" value="1"/>
</dbReference>
<dbReference type="EC" id="2.7.11.1" evidence="18"/>
<keyword evidence="14" id="KW-0675">Receptor</keyword>
<dbReference type="InterPro" id="IPR000858">
    <property type="entry name" value="S_locus_glycoprot_dom"/>
</dbReference>
<evidence type="ECO:0000256" key="12">
    <source>
        <dbReference type="ARBA" id="ARBA00023136"/>
    </source>
</evidence>
<keyword evidence="15" id="KW-0325">Glycoprotein</keyword>
<dbReference type="InterPro" id="IPR000742">
    <property type="entry name" value="EGF"/>
</dbReference>
<dbReference type="Pfam" id="PF01453">
    <property type="entry name" value="B_lectin"/>
    <property type="match status" value="1"/>
</dbReference>
<dbReference type="EMBL" id="AM477964">
    <property type="protein sequence ID" value="CAN77457.1"/>
    <property type="molecule type" value="Genomic_DNA"/>
</dbReference>
<dbReference type="InterPro" id="IPR017441">
    <property type="entry name" value="Protein_kinase_ATP_BS"/>
</dbReference>
<keyword evidence="10 18" id="KW-0067">ATP-binding</keyword>
<dbReference type="InterPro" id="IPR011009">
    <property type="entry name" value="Kinase-like_dom_sf"/>
</dbReference>
<keyword evidence="3 19" id="KW-0245">EGF-like domain</keyword>
<dbReference type="SMART" id="SM00220">
    <property type="entry name" value="S_TKc"/>
    <property type="match status" value="1"/>
</dbReference>
<keyword evidence="5 21" id="KW-0812">Transmembrane</keyword>
<feature type="transmembrane region" description="Helical" evidence="21">
    <location>
        <begin position="445"/>
        <end position="466"/>
    </location>
</feature>
<dbReference type="ExpressionAtlas" id="A5C0M1">
    <property type="expression patterns" value="baseline and differential"/>
</dbReference>
<dbReference type="GO" id="GO:0004674">
    <property type="term" value="F:protein serine/threonine kinase activity"/>
    <property type="evidence" value="ECO:0007669"/>
    <property type="project" value="UniProtKB-KW"/>
</dbReference>
<keyword evidence="4 18" id="KW-0808">Transferase</keyword>
<keyword evidence="2 18" id="KW-0723">Serine/threonine-protein kinase</keyword>
<evidence type="ECO:0000256" key="3">
    <source>
        <dbReference type="ARBA" id="ARBA00022536"/>
    </source>
</evidence>
<evidence type="ECO:0000259" key="23">
    <source>
        <dbReference type="PROSITE" id="PS50026"/>
    </source>
</evidence>
<dbReference type="InterPro" id="IPR008271">
    <property type="entry name" value="Ser/Thr_kinase_AS"/>
</dbReference>
<dbReference type="FunFam" id="3.30.200.20:FF:000059">
    <property type="entry name" value="S-receptor-like serine/threonine-protein kinase"/>
    <property type="match status" value="1"/>
</dbReference>
<dbReference type="SMART" id="SM00108">
    <property type="entry name" value="B_lectin"/>
    <property type="match status" value="1"/>
</dbReference>
<keyword evidence="7" id="KW-0430">Lectin</keyword>
<sequence>MPTPYALETFWSCQMGHIHEDDHRLVSPDVGKYLGIISTSTFVYTSHLPRILICNRLDYQTQTTSNKNLGSGITAGTDSSWKSPSGHFAFGFYRLDSGCFLVGIWFDKIQEKTLVWSANRDDPARIGSTVNLTLSGQLVLTHSNGTKLLIYNGTLARSASMEDNGNFVLRNSSSKIIWQSFDFPTDTILPGQVLVMGQKLYSNTNGTVDYSTGRFMLEVQIMDGNVVLSSFRFADPGYWYTSTAGDKNISLVFNNSNALMYVMNTTSIRYNMSREELPTSITDYYHRAVINDYGNLQQMVYKKGSVGQWKVVWEAITEPCTVNNICGVFGFCTSPDNNIVTCTCLPGYSPWDPNVPSKGCYPNEMVDFCAPNSSASDFTLEEMDNTDFPNGEYAESVCYKKRMPLLNARSSSSTNNRIAFIKVPKVNNSWGIDDRPKRRTPSRGVLLAGLLSCSILAVLFAASAIYHHPLAQPYIRKHPPPTPKVPVEINLKAFSFQELRGGTNGFKNKLGGGAFGTVYGGVITIEDEEVEIAVKQLDKVIDQQGEKEFMNEVRVIGLTHHKNLVRLLGFCNQHNHRLLVYELMNNGALSSFLFDEGKKPSWDQRAQIVLGIARGLLYLHEECETQIIHCDIKPQNVLLDSNYTAKIADFGLAKLLKKDQTRTNTNVRGTMGYMAPEWLKNAPVTTKVDVYSFGVMMLEIIFCRRHLELHRIEDEETGGDDMILIDWVLCCVRDGKLEAVVSHDTELLCHYKMFERMAMVGLWCVCPNPTLRPSMNMVMKMLEGSIEVVGIPPPIETQMF</sequence>
<comment type="catalytic activity">
    <reaction evidence="16 18">
        <text>L-threonyl-[protein] + ATP = O-phospho-L-threonyl-[protein] + ADP + H(+)</text>
        <dbReference type="Rhea" id="RHEA:46608"/>
        <dbReference type="Rhea" id="RHEA-COMP:11060"/>
        <dbReference type="Rhea" id="RHEA-COMP:11605"/>
        <dbReference type="ChEBI" id="CHEBI:15378"/>
        <dbReference type="ChEBI" id="CHEBI:30013"/>
        <dbReference type="ChEBI" id="CHEBI:30616"/>
        <dbReference type="ChEBI" id="CHEBI:61977"/>
        <dbReference type="ChEBI" id="CHEBI:456216"/>
        <dbReference type="EC" id="2.7.11.1"/>
    </reaction>
</comment>
<evidence type="ECO:0000259" key="24">
    <source>
        <dbReference type="PROSITE" id="PS50927"/>
    </source>
</evidence>
<dbReference type="PANTHER" id="PTHR47976:SF62">
    <property type="entry name" value="RECEPTOR-LIKE SERINE_THREONINE-PROTEIN KINASE"/>
    <property type="match status" value="1"/>
</dbReference>
<keyword evidence="13" id="KW-1015">Disulfide bond</keyword>
<dbReference type="CDD" id="cd00028">
    <property type="entry name" value="B_lectin"/>
    <property type="match status" value="1"/>
</dbReference>
<feature type="domain" description="EGF-like" evidence="23">
    <location>
        <begin position="316"/>
        <end position="354"/>
    </location>
</feature>
<dbReference type="Gene3D" id="2.90.10.10">
    <property type="entry name" value="Bulb-type lectin domain"/>
    <property type="match status" value="1"/>
</dbReference>
<feature type="domain" description="Bulb-type lectin" evidence="24">
    <location>
        <begin position="66"/>
        <end position="182"/>
    </location>
</feature>
<feature type="binding site" evidence="20">
    <location>
        <position position="535"/>
    </location>
    <ligand>
        <name>ATP</name>
        <dbReference type="ChEBI" id="CHEBI:30616"/>
    </ligand>
</feature>
<dbReference type="Gene3D" id="2.90.10.30">
    <property type="match status" value="1"/>
</dbReference>
<keyword evidence="11 21" id="KW-1133">Transmembrane helix</keyword>
<dbReference type="InterPro" id="IPR036426">
    <property type="entry name" value="Bulb-type_lectin_dom_sf"/>
</dbReference>
<evidence type="ECO:0000256" key="21">
    <source>
        <dbReference type="SAM" id="Phobius"/>
    </source>
</evidence>
<dbReference type="InterPro" id="IPR001245">
    <property type="entry name" value="Ser-Thr/Tyr_kinase_cat_dom"/>
</dbReference>
<keyword evidence="6" id="KW-0732">Signal</keyword>
<reference evidence="25" key="1">
    <citation type="journal article" date="2007" name="PLoS ONE">
        <title>The first genome sequence of an elite grapevine cultivar (Pinot noir Vitis vinifera L.): coping with a highly heterozygous genome.</title>
        <authorList>
            <person name="Velasco R."/>
            <person name="Zharkikh A."/>
            <person name="Troggio M."/>
            <person name="Cartwright D.A."/>
            <person name="Cestaro A."/>
            <person name="Pruss D."/>
            <person name="Pindo M."/>
            <person name="FitzGerald L.M."/>
            <person name="Vezzulli S."/>
            <person name="Reid J."/>
            <person name="Malacarne G."/>
            <person name="Iliev D."/>
            <person name="Coppola G."/>
            <person name="Wardell B."/>
            <person name="Micheletti D."/>
            <person name="Macalma T."/>
            <person name="Facci M."/>
            <person name="Mitchell J.T."/>
            <person name="Perazzolli M."/>
            <person name="Eldredge G."/>
            <person name="Gatto P."/>
            <person name="Oyzerski R."/>
            <person name="Moretto M."/>
            <person name="Gutin N."/>
            <person name="Stefanini M."/>
            <person name="Chen Y."/>
            <person name="Segala C."/>
            <person name="Davenport C."/>
            <person name="Dematte L."/>
            <person name="Mraz A."/>
            <person name="Battilana J."/>
            <person name="Stormo K."/>
            <person name="Costa F."/>
            <person name="Tao Q."/>
            <person name="Si-Ammour A."/>
            <person name="Harkins T."/>
            <person name="Lackey A."/>
            <person name="Perbost C."/>
            <person name="Taillon B."/>
            <person name="Stella A."/>
            <person name="Solovyev V."/>
            <person name="Fawcett J.A."/>
            <person name="Sterck L."/>
            <person name="Vandepoele K."/>
            <person name="Grando S.M."/>
            <person name="Toppo S."/>
            <person name="Moser C."/>
            <person name="Lanchbury J."/>
            <person name="Bogden R."/>
            <person name="Skolnick M."/>
            <person name="Sgaramella V."/>
            <person name="Bhatnagar S.K."/>
            <person name="Fontana P."/>
            <person name="Gutin A."/>
            <person name="Van de Peer Y."/>
            <person name="Salamini F."/>
            <person name="Viola R."/>
        </authorList>
    </citation>
    <scope>NUCLEOTIDE SEQUENCE</scope>
</reference>
<dbReference type="GO" id="GO:0016020">
    <property type="term" value="C:membrane"/>
    <property type="evidence" value="ECO:0007669"/>
    <property type="project" value="UniProtKB-SubCell"/>
</dbReference>
<dbReference type="InterPro" id="IPR051343">
    <property type="entry name" value="G-type_lectin_kinases/EP1-like"/>
</dbReference>
<gene>
    <name evidence="25" type="ORF">VITISV_037412</name>
</gene>
<dbReference type="GO" id="GO:0048544">
    <property type="term" value="P:recognition of pollen"/>
    <property type="evidence" value="ECO:0007669"/>
    <property type="project" value="InterPro"/>
</dbReference>
<comment type="similarity">
    <text evidence="18">Belongs to the protein kinase superfamily. Ser/Thr protein kinase family.</text>
</comment>
<evidence type="ECO:0000256" key="4">
    <source>
        <dbReference type="ARBA" id="ARBA00022679"/>
    </source>
</evidence>
<dbReference type="InterPro" id="IPR024171">
    <property type="entry name" value="SRK-like_kinase"/>
</dbReference>
<dbReference type="SUPFAM" id="SSF56112">
    <property type="entry name" value="Protein kinase-like (PK-like)"/>
    <property type="match status" value="1"/>
</dbReference>
<dbReference type="FunFam" id="1.10.510.10:FF:000237">
    <property type="entry name" value="G-type lectin S-receptor-like serine/threonine-protein kinase"/>
    <property type="match status" value="1"/>
</dbReference>
<dbReference type="PROSITE" id="PS00108">
    <property type="entry name" value="PROTEIN_KINASE_ST"/>
    <property type="match status" value="1"/>
</dbReference>
<keyword evidence="9 18" id="KW-0418">Kinase</keyword>
<comment type="catalytic activity">
    <reaction evidence="17 18">
        <text>L-seryl-[protein] + ATP = O-phospho-L-seryl-[protein] + ADP + H(+)</text>
        <dbReference type="Rhea" id="RHEA:17989"/>
        <dbReference type="Rhea" id="RHEA-COMP:9863"/>
        <dbReference type="Rhea" id="RHEA-COMP:11604"/>
        <dbReference type="ChEBI" id="CHEBI:15378"/>
        <dbReference type="ChEBI" id="CHEBI:29999"/>
        <dbReference type="ChEBI" id="CHEBI:30616"/>
        <dbReference type="ChEBI" id="CHEBI:83421"/>
        <dbReference type="ChEBI" id="CHEBI:456216"/>
        <dbReference type="EC" id="2.7.11.1"/>
    </reaction>
</comment>
<dbReference type="PROSITE" id="PS50011">
    <property type="entry name" value="PROTEIN_KINASE_DOM"/>
    <property type="match status" value="1"/>
</dbReference>
<dbReference type="PROSITE" id="PS50026">
    <property type="entry name" value="EGF_3"/>
    <property type="match status" value="1"/>
</dbReference>
<evidence type="ECO:0000256" key="20">
    <source>
        <dbReference type="PROSITE-ProRule" id="PRU10141"/>
    </source>
</evidence>
<evidence type="ECO:0000256" key="18">
    <source>
        <dbReference type="PIRNR" id="PIRNR000641"/>
    </source>
</evidence>
<evidence type="ECO:0000256" key="11">
    <source>
        <dbReference type="ARBA" id="ARBA00022989"/>
    </source>
</evidence>
<dbReference type="AlphaFoldDB" id="A5C0M1"/>
<evidence type="ECO:0000256" key="17">
    <source>
        <dbReference type="ARBA" id="ARBA00048679"/>
    </source>
</evidence>
<organism evidence="25">
    <name type="scientific">Vitis vinifera</name>
    <name type="common">Grape</name>
    <dbReference type="NCBI Taxonomy" id="29760"/>
    <lineage>
        <taxon>Eukaryota</taxon>
        <taxon>Viridiplantae</taxon>
        <taxon>Streptophyta</taxon>
        <taxon>Embryophyta</taxon>
        <taxon>Tracheophyta</taxon>
        <taxon>Spermatophyta</taxon>
        <taxon>Magnoliopsida</taxon>
        <taxon>eudicotyledons</taxon>
        <taxon>Gunneridae</taxon>
        <taxon>Pentapetalae</taxon>
        <taxon>rosids</taxon>
        <taxon>Vitales</taxon>
        <taxon>Vitaceae</taxon>
        <taxon>Viteae</taxon>
        <taxon>Vitis</taxon>
    </lineage>
</organism>
<evidence type="ECO:0000256" key="5">
    <source>
        <dbReference type="ARBA" id="ARBA00022692"/>
    </source>
</evidence>
<dbReference type="Gene3D" id="3.30.200.20">
    <property type="entry name" value="Phosphorylase Kinase, domain 1"/>
    <property type="match status" value="1"/>
</dbReference>
<keyword evidence="12 21" id="KW-0472">Membrane</keyword>
<comment type="caution">
    <text evidence="19">Lacks conserved residue(s) required for the propagation of feature annotation.</text>
</comment>
<comment type="subcellular location">
    <subcellularLocation>
        <location evidence="1">Membrane</location>
        <topology evidence="1">Single-pass type I membrane protein</topology>
    </subcellularLocation>
</comment>
<dbReference type="Pfam" id="PF07714">
    <property type="entry name" value="PK_Tyr_Ser-Thr"/>
    <property type="match status" value="1"/>
</dbReference>
<evidence type="ECO:0000256" key="6">
    <source>
        <dbReference type="ARBA" id="ARBA00022729"/>
    </source>
</evidence>
<dbReference type="FunFam" id="2.90.10.10:FF:000013">
    <property type="entry name" value="G-type lectin S-receptor-like serine/threonine-protein kinase LECRK1"/>
    <property type="match status" value="1"/>
</dbReference>
<evidence type="ECO:0000256" key="2">
    <source>
        <dbReference type="ARBA" id="ARBA00022527"/>
    </source>
</evidence>
<keyword evidence="8 18" id="KW-0547">Nucleotide-binding</keyword>
<dbReference type="PANTHER" id="PTHR47976">
    <property type="entry name" value="G-TYPE LECTIN S-RECEPTOR-LIKE SERINE/THREONINE-PROTEIN KINASE SD2-5"/>
    <property type="match status" value="1"/>
</dbReference>
<evidence type="ECO:0000259" key="22">
    <source>
        <dbReference type="PROSITE" id="PS50011"/>
    </source>
</evidence>
<dbReference type="Pfam" id="PF00954">
    <property type="entry name" value="S_locus_glycop"/>
    <property type="match status" value="1"/>
</dbReference>
<evidence type="ECO:0000256" key="16">
    <source>
        <dbReference type="ARBA" id="ARBA00047899"/>
    </source>
</evidence>
<dbReference type="PIRSF" id="PIRSF000641">
    <property type="entry name" value="SRK"/>
    <property type="match status" value="1"/>
</dbReference>
<dbReference type="PROSITE" id="PS00107">
    <property type="entry name" value="PROTEIN_KINASE_ATP"/>
    <property type="match status" value="1"/>
</dbReference>
<protein>
    <recommendedName>
        <fullName evidence="18">Receptor-like serine/threonine-protein kinase</fullName>
        <ecNumber evidence="18">2.7.11.1</ecNumber>
    </recommendedName>
</protein>
<dbReference type="GO" id="GO:0106310">
    <property type="term" value="F:protein serine kinase activity"/>
    <property type="evidence" value="ECO:0007669"/>
    <property type="project" value="RHEA"/>
</dbReference>
<evidence type="ECO:0000256" key="15">
    <source>
        <dbReference type="ARBA" id="ARBA00023180"/>
    </source>
</evidence>
<evidence type="ECO:0000256" key="8">
    <source>
        <dbReference type="ARBA" id="ARBA00022741"/>
    </source>
</evidence>
<evidence type="ECO:0000256" key="7">
    <source>
        <dbReference type="ARBA" id="ARBA00022734"/>
    </source>
</evidence>